<dbReference type="KEGG" id="crie:AK829_10760"/>
<dbReference type="Gene3D" id="3.40.50.300">
    <property type="entry name" value="P-loop containing nucleotide triphosphate hydrolases"/>
    <property type="match status" value="1"/>
</dbReference>
<evidence type="ECO:0000256" key="7">
    <source>
        <dbReference type="ARBA" id="ARBA00023004"/>
    </source>
</evidence>
<dbReference type="InterPro" id="IPR051535">
    <property type="entry name" value="Siderophore_ABC-ATPase"/>
</dbReference>
<feature type="domain" description="ABC transporter" evidence="10">
    <location>
        <begin position="3"/>
        <end position="239"/>
    </location>
</feature>
<keyword evidence="9" id="KW-0472">Membrane</keyword>
<evidence type="ECO:0000256" key="5">
    <source>
        <dbReference type="ARBA" id="ARBA00022741"/>
    </source>
</evidence>
<dbReference type="GO" id="GO:0016887">
    <property type="term" value="F:ATP hydrolysis activity"/>
    <property type="evidence" value="ECO:0007669"/>
    <property type="project" value="InterPro"/>
</dbReference>
<dbReference type="PATRIC" id="fig|156976.3.peg.2166"/>
<dbReference type="SUPFAM" id="SSF52540">
    <property type="entry name" value="P-loop containing nucleoside triphosphate hydrolases"/>
    <property type="match status" value="1"/>
</dbReference>
<dbReference type="CDD" id="cd03214">
    <property type="entry name" value="ABC_Iron-Siderophores_B12_Hemin"/>
    <property type="match status" value="1"/>
</dbReference>
<dbReference type="AlphaFoldDB" id="A0A0K1RDQ3"/>
<evidence type="ECO:0000256" key="6">
    <source>
        <dbReference type="ARBA" id="ARBA00022840"/>
    </source>
</evidence>
<dbReference type="GO" id="GO:0006826">
    <property type="term" value="P:iron ion transport"/>
    <property type="evidence" value="ECO:0007669"/>
    <property type="project" value="UniProtKB-KW"/>
</dbReference>
<comment type="subcellular location">
    <subcellularLocation>
        <location evidence="1">Cell membrane</location>
        <topology evidence="1">Peripheral membrane protein</topology>
    </subcellularLocation>
</comment>
<organism evidence="11 12">
    <name type="scientific">Corynebacterium riegelii</name>
    <dbReference type="NCBI Taxonomy" id="156976"/>
    <lineage>
        <taxon>Bacteria</taxon>
        <taxon>Bacillati</taxon>
        <taxon>Actinomycetota</taxon>
        <taxon>Actinomycetes</taxon>
        <taxon>Mycobacteriales</taxon>
        <taxon>Corynebacteriaceae</taxon>
        <taxon>Corynebacterium</taxon>
    </lineage>
</organism>
<dbReference type="SMART" id="SM00382">
    <property type="entry name" value="AAA"/>
    <property type="match status" value="1"/>
</dbReference>
<name>A0A0K1RDQ3_9CORY</name>
<sequence>MMLQVRNLKVSYGATVIVDGIDLDVPQGGVTTLIGPNGCGKSTLLRATAGLIACDHGTVTLNGVDTAKLKRREIARQLAVLPQTPVAPEGLTVRDLVSRGRHPHQSWLRQASAEDARAVDAVMELTNIAEFADRPLERLSGGQRQRAWIAMVLAQDTPLVFLDEPTTYLDLSHSVEVLSLVRRLADQEGRTVLMVLHDLNLAARYSDQLIVMQRGEVQAVGAPAEVVTESLLSRVFDLPAVVASDPMSGGPLVVPR</sequence>
<keyword evidence="3" id="KW-1003">Cell membrane</keyword>
<proteinExistence type="predicted"/>
<evidence type="ECO:0000313" key="12">
    <source>
        <dbReference type="Proteomes" id="UP000060016"/>
    </source>
</evidence>
<dbReference type="GO" id="GO:0005524">
    <property type="term" value="F:ATP binding"/>
    <property type="evidence" value="ECO:0007669"/>
    <property type="project" value="UniProtKB-KW"/>
</dbReference>
<evidence type="ECO:0000256" key="9">
    <source>
        <dbReference type="ARBA" id="ARBA00023136"/>
    </source>
</evidence>
<keyword evidence="12" id="KW-1185">Reference proteome</keyword>
<dbReference type="EMBL" id="CP012342">
    <property type="protein sequence ID" value="AKV59523.1"/>
    <property type="molecule type" value="Genomic_DNA"/>
</dbReference>
<keyword evidence="2" id="KW-0813">Transport</keyword>
<protein>
    <submittedName>
        <fullName evidence="11">ABC transporter</fullName>
    </submittedName>
</protein>
<keyword evidence="4" id="KW-0410">Iron transport</keyword>
<gene>
    <name evidence="11" type="ORF">AK829_10760</name>
</gene>
<evidence type="ECO:0000256" key="4">
    <source>
        <dbReference type="ARBA" id="ARBA00022496"/>
    </source>
</evidence>
<dbReference type="InterPro" id="IPR003593">
    <property type="entry name" value="AAA+_ATPase"/>
</dbReference>
<dbReference type="GO" id="GO:0005886">
    <property type="term" value="C:plasma membrane"/>
    <property type="evidence" value="ECO:0007669"/>
    <property type="project" value="UniProtKB-SubCell"/>
</dbReference>
<dbReference type="RefSeq" id="WP_052205817.1">
    <property type="nucleotide sequence ID" value="NZ_CP012342.1"/>
</dbReference>
<dbReference type="Pfam" id="PF00005">
    <property type="entry name" value="ABC_tran"/>
    <property type="match status" value="1"/>
</dbReference>
<keyword evidence="5" id="KW-0547">Nucleotide-binding</keyword>
<dbReference type="InterPro" id="IPR027417">
    <property type="entry name" value="P-loop_NTPase"/>
</dbReference>
<dbReference type="PANTHER" id="PTHR42771:SF2">
    <property type="entry name" value="IRON(3+)-HYDROXAMATE IMPORT ATP-BINDING PROTEIN FHUC"/>
    <property type="match status" value="1"/>
</dbReference>
<dbReference type="FunFam" id="3.40.50.300:FF:000134">
    <property type="entry name" value="Iron-enterobactin ABC transporter ATP-binding protein"/>
    <property type="match status" value="1"/>
</dbReference>
<keyword evidence="8" id="KW-0406">Ion transport</keyword>
<dbReference type="PROSITE" id="PS50893">
    <property type="entry name" value="ABC_TRANSPORTER_2"/>
    <property type="match status" value="1"/>
</dbReference>
<evidence type="ECO:0000256" key="1">
    <source>
        <dbReference type="ARBA" id="ARBA00004202"/>
    </source>
</evidence>
<evidence type="ECO:0000313" key="11">
    <source>
        <dbReference type="EMBL" id="AKV59523.1"/>
    </source>
</evidence>
<evidence type="ECO:0000259" key="10">
    <source>
        <dbReference type="PROSITE" id="PS50893"/>
    </source>
</evidence>
<keyword evidence="6" id="KW-0067">ATP-binding</keyword>
<keyword evidence="7" id="KW-0408">Iron</keyword>
<dbReference type="InterPro" id="IPR003439">
    <property type="entry name" value="ABC_transporter-like_ATP-bd"/>
</dbReference>
<evidence type="ECO:0000256" key="8">
    <source>
        <dbReference type="ARBA" id="ARBA00023065"/>
    </source>
</evidence>
<dbReference type="InterPro" id="IPR017871">
    <property type="entry name" value="ABC_transporter-like_CS"/>
</dbReference>
<dbReference type="PROSITE" id="PS00211">
    <property type="entry name" value="ABC_TRANSPORTER_1"/>
    <property type="match status" value="1"/>
</dbReference>
<reference evidence="11 12" key="1">
    <citation type="submission" date="2015-08" db="EMBL/GenBank/DDBJ databases">
        <authorList>
            <person name="Babu N.S."/>
            <person name="Beckwith C.J."/>
            <person name="Beseler K.G."/>
            <person name="Brison A."/>
            <person name="Carone J.V."/>
            <person name="Caskin T.P."/>
            <person name="Diamond M."/>
            <person name="Durham M.E."/>
            <person name="Foxe J.M."/>
            <person name="Go M."/>
            <person name="Henderson B.A."/>
            <person name="Jones I.B."/>
            <person name="McGettigan J.A."/>
            <person name="Micheletti S.J."/>
            <person name="Nasrallah M.E."/>
            <person name="Ortiz D."/>
            <person name="Piller C.R."/>
            <person name="Privatt S.R."/>
            <person name="Schneider S.L."/>
            <person name="Sharp S."/>
            <person name="Smith T.C."/>
            <person name="Stanton J.D."/>
            <person name="Ullery H.E."/>
            <person name="Wilson R.J."/>
            <person name="Serrano M.G."/>
            <person name="Buck G."/>
            <person name="Lee V."/>
            <person name="Wang Y."/>
            <person name="Carvalho R."/>
            <person name="Voegtly L."/>
            <person name="Shi R."/>
            <person name="Duckworth R."/>
            <person name="Johnson A."/>
            <person name="Loviza R."/>
            <person name="Walstead R."/>
            <person name="Shah Z."/>
            <person name="Kiflezghi M."/>
            <person name="Wade K."/>
            <person name="Ball S.L."/>
            <person name="Bradley K.W."/>
            <person name="Asai D.J."/>
            <person name="Bowman C.A."/>
            <person name="Russell D.A."/>
            <person name="Pope W.H."/>
            <person name="Jacobs-Sera D."/>
            <person name="Hendrix R.W."/>
            <person name="Hatfull G.F."/>
        </authorList>
    </citation>
    <scope>NUCLEOTIDE SEQUENCE [LARGE SCALE GENOMIC DNA]</scope>
    <source>
        <strain evidence="11 12">PUDD_83A45</strain>
    </source>
</reference>
<accession>A0A0K1RDQ3</accession>
<evidence type="ECO:0000256" key="3">
    <source>
        <dbReference type="ARBA" id="ARBA00022475"/>
    </source>
</evidence>
<evidence type="ECO:0000256" key="2">
    <source>
        <dbReference type="ARBA" id="ARBA00022448"/>
    </source>
</evidence>
<dbReference type="STRING" id="156976.AK829_10760"/>
<dbReference type="Proteomes" id="UP000060016">
    <property type="component" value="Chromosome"/>
</dbReference>
<dbReference type="PANTHER" id="PTHR42771">
    <property type="entry name" value="IRON(3+)-HYDROXAMATE IMPORT ATP-BINDING PROTEIN FHUC"/>
    <property type="match status" value="1"/>
</dbReference>